<evidence type="ECO:0000313" key="2">
    <source>
        <dbReference type="EMBL" id="GJM96979.1"/>
    </source>
</evidence>
<name>A0AAV5CFT0_ELECO</name>
<dbReference type="EMBL" id="BQKI01000006">
    <property type="protein sequence ID" value="GJM96979.1"/>
    <property type="molecule type" value="Genomic_DNA"/>
</dbReference>
<protein>
    <submittedName>
        <fullName evidence="2">Uncharacterized protein</fullName>
    </submittedName>
</protein>
<feature type="region of interest" description="Disordered" evidence="1">
    <location>
        <begin position="87"/>
        <end position="113"/>
    </location>
</feature>
<reference evidence="2" key="2">
    <citation type="submission" date="2021-12" db="EMBL/GenBank/DDBJ databases">
        <title>Resequencing data analysis of finger millet.</title>
        <authorList>
            <person name="Hatakeyama M."/>
            <person name="Aluri S."/>
            <person name="Balachadran M.T."/>
            <person name="Sivarajan S.R."/>
            <person name="Poveda L."/>
            <person name="Shimizu-Inatsugi R."/>
            <person name="Schlapbach R."/>
            <person name="Sreeman S.M."/>
            <person name="Shimizu K.K."/>
        </authorList>
    </citation>
    <scope>NUCLEOTIDE SEQUENCE</scope>
</reference>
<proteinExistence type="predicted"/>
<gene>
    <name evidence="2" type="primary">ga13866</name>
    <name evidence="2" type="ORF">PR202_ga13866</name>
</gene>
<comment type="caution">
    <text evidence="2">The sequence shown here is derived from an EMBL/GenBank/DDBJ whole genome shotgun (WGS) entry which is preliminary data.</text>
</comment>
<organism evidence="2 3">
    <name type="scientific">Eleusine coracana subsp. coracana</name>
    <dbReference type="NCBI Taxonomy" id="191504"/>
    <lineage>
        <taxon>Eukaryota</taxon>
        <taxon>Viridiplantae</taxon>
        <taxon>Streptophyta</taxon>
        <taxon>Embryophyta</taxon>
        <taxon>Tracheophyta</taxon>
        <taxon>Spermatophyta</taxon>
        <taxon>Magnoliopsida</taxon>
        <taxon>Liliopsida</taxon>
        <taxon>Poales</taxon>
        <taxon>Poaceae</taxon>
        <taxon>PACMAD clade</taxon>
        <taxon>Chloridoideae</taxon>
        <taxon>Cynodonteae</taxon>
        <taxon>Eleusininae</taxon>
        <taxon>Eleusine</taxon>
    </lineage>
</organism>
<evidence type="ECO:0000313" key="3">
    <source>
        <dbReference type="Proteomes" id="UP001054889"/>
    </source>
</evidence>
<keyword evidence="3" id="KW-1185">Reference proteome</keyword>
<dbReference type="Proteomes" id="UP001054889">
    <property type="component" value="Unassembled WGS sequence"/>
</dbReference>
<reference evidence="2" key="1">
    <citation type="journal article" date="2018" name="DNA Res.">
        <title>Multiple hybrid de novo genome assembly of finger millet, an orphan allotetraploid crop.</title>
        <authorList>
            <person name="Hatakeyama M."/>
            <person name="Aluri S."/>
            <person name="Balachadran M.T."/>
            <person name="Sivarajan S.R."/>
            <person name="Patrignani A."/>
            <person name="Gruter S."/>
            <person name="Poveda L."/>
            <person name="Shimizu-Inatsugi R."/>
            <person name="Baeten J."/>
            <person name="Francoijs K.J."/>
            <person name="Nataraja K.N."/>
            <person name="Reddy Y.A.N."/>
            <person name="Phadnis S."/>
            <person name="Ravikumar R.L."/>
            <person name="Schlapbach R."/>
            <person name="Sreeman S.M."/>
            <person name="Shimizu K.K."/>
        </authorList>
    </citation>
    <scope>NUCLEOTIDE SEQUENCE</scope>
</reference>
<evidence type="ECO:0000256" key="1">
    <source>
        <dbReference type="SAM" id="MobiDB-lite"/>
    </source>
</evidence>
<dbReference type="AlphaFoldDB" id="A0AAV5CFT0"/>
<sequence>MRSRRERATSQGNSYVGAKHLHAATLGGGPRRGGEGVGGWVPQGRSECGNGMGAAVVRCDRCGEERKAAGCFQKLCRRICIAKTATARGAASERVRREQITSRSQPKADMGRA</sequence>
<feature type="compositionally biased region" description="Basic and acidic residues" evidence="1">
    <location>
        <begin position="91"/>
        <end position="100"/>
    </location>
</feature>
<accession>A0AAV5CFT0</accession>